<dbReference type="EMBL" id="JAUZVZ010000003">
    <property type="protein sequence ID" value="MDP4535173.1"/>
    <property type="molecule type" value="Genomic_DNA"/>
</dbReference>
<evidence type="ECO:0000313" key="3">
    <source>
        <dbReference type="Proteomes" id="UP001231616"/>
    </source>
</evidence>
<dbReference type="PANTHER" id="PTHR22916">
    <property type="entry name" value="GLYCOSYLTRANSFERASE"/>
    <property type="match status" value="1"/>
</dbReference>
<dbReference type="RefSeq" id="WP_305892437.1">
    <property type="nucleotide sequence ID" value="NZ_JAUZVZ010000003.1"/>
</dbReference>
<keyword evidence="2" id="KW-0328">Glycosyltransferase</keyword>
<dbReference type="PANTHER" id="PTHR22916:SF3">
    <property type="entry name" value="UDP-GLCNAC:BETAGAL BETA-1,3-N-ACETYLGLUCOSAMINYLTRANSFERASE-LIKE PROTEIN 1"/>
    <property type="match status" value="1"/>
</dbReference>
<accession>A0ABT9GVU3</accession>
<protein>
    <submittedName>
        <fullName evidence="2">Glycosyltransferase family 2 protein</fullName>
        <ecNumber evidence="2">2.4.-.-</ecNumber>
    </submittedName>
</protein>
<dbReference type="Proteomes" id="UP001231616">
    <property type="component" value="Unassembled WGS sequence"/>
</dbReference>
<dbReference type="GO" id="GO:0016757">
    <property type="term" value="F:glycosyltransferase activity"/>
    <property type="evidence" value="ECO:0007669"/>
    <property type="project" value="UniProtKB-KW"/>
</dbReference>
<gene>
    <name evidence="2" type="ORF">Q3O60_03095</name>
</gene>
<dbReference type="CDD" id="cd00761">
    <property type="entry name" value="Glyco_tranf_GTA_type"/>
    <property type="match status" value="1"/>
</dbReference>
<evidence type="ECO:0000313" key="2">
    <source>
        <dbReference type="EMBL" id="MDP4535173.1"/>
    </source>
</evidence>
<dbReference type="EC" id="2.4.-.-" evidence="2"/>
<dbReference type="Pfam" id="PF00535">
    <property type="entry name" value="Glycos_transf_2"/>
    <property type="match status" value="1"/>
</dbReference>
<evidence type="ECO:0000259" key="1">
    <source>
        <dbReference type="Pfam" id="PF00535"/>
    </source>
</evidence>
<sequence>MTPWLSILIPAYKVADYLHDCLHSIMPQLDDGCEVIILDDDSPDNCYPIMCSWQQRYPKQLTLLKHTHNKGLSAARNTMLQRASGRYLWFFDSDDVMTAGAIHELKSIITQQAPDLILCDFELLRAKRSLKHYLRGEHHRSSFHGPCQQLSTDKEGLIAGLFSAGQMHIWSKISKRSLWQNDLHFPVDRYFEDISVTPRLALTAKHYYYQPSPWVQYRQRPNSILSNKSPAMQYKKSIDLAEALLGFDALLHQQLPSRQAKTNFYISYFCARNFIGACKTLQSSQPKTSALLKEYLTAFKASSTMPIPWLLLMCCLHGWPIRAVKIGYWLHKAQLSSRSTALQY</sequence>
<organism evidence="2 3">
    <name type="scientific">Alkalimonas collagenimarina</name>
    <dbReference type="NCBI Taxonomy" id="400390"/>
    <lineage>
        <taxon>Bacteria</taxon>
        <taxon>Pseudomonadati</taxon>
        <taxon>Pseudomonadota</taxon>
        <taxon>Gammaproteobacteria</taxon>
        <taxon>Alkalimonas</taxon>
    </lineage>
</organism>
<keyword evidence="2" id="KW-0808">Transferase</keyword>
<reference evidence="2 3" key="1">
    <citation type="submission" date="2023-08" db="EMBL/GenBank/DDBJ databases">
        <authorList>
            <person name="Joshi A."/>
            <person name="Thite S."/>
        </authorList>
    </citation>
    <scope>NUCLEOTIDE SEQUENCE [LARGE SCALE GENOMIC DNA]</scope>
    <source>
        <strain evidence="2 3">AC40</strain>
    </source>
</reference>
<dbReference type="InterPro" id="IPR029044">
    <property type="entry name" value="Nucleotide-diphossugar_trans"/>
</dbReference>
<dbReference type="Gene3D" id="3.90.550.10">
    <property type="entry name" value="Spore Coat Polysaccharide Biosynthesis Protein SpsA, Chain A"/>
    <property type="match status" value="1"/>
</dbReference>
<proteinExistence type="predicted"/>
<dbReference type="SUPFAM" id="SSF53448">
    <property type="entry name" value="Nucleotide-diphospho-sugar transferases"/>
    <property type="match status" value="1"/>
</dbReference>
<feature type="domain" description="Glycosyltransferase 2-like" evidence="1">
    <location>
        <begin position="6"/>
        <end position="126"/>
    </location>
</feature>
<dbReference type="InterPro" id="IPR001173">
    <property type="entry name" value="Glyco_trans_2-like"/>
</dbReference>
<keyword evidence="3" id="KW-1185">Reference proteome</keyword>
<comment type="caution">
    <text evidence="2">The sequence shown here is derived from an EMBL/GenBank/DDBJ whole genome shotgun (WGS) entry which is preliminary data.</text>
</comment>
<name>A0ABT9GVU3_9GAMM</name>